<organism evidence="14 15">
    <name type="scientific">Peloplasma aerotolerans</name>
    <dbReference type="NCBI Taxonomy" id="3044389"/>
    <lineage>
        <taxon>Bacteria</taxon>
        <taxon>Bacillati</taxon>
        <taxon>Mycoplasmatota</taxon>
        <taxon>Mollicutes</taxon>
        <taxon>Acholeplasmatales</taxon>
        <taxon>Acholeplasmataceae</taxon>
        <taxon>Peloplasma</taxon>
    </lineage>
</organism>
<evidence type="ECO:0000256" key="13">
    <source>
        <dbReference type="SAM" id="Phobius"/>
    </source>
</evidence>
<evidence type="ECO:0000256" key="2">
    <source>
        <dbReference type="ARBA" id="ARBA00022475"/>
    </source>
</evidence>
<dbReference type="InterPro" id="IPR044021">
    <property type="entry name" value="CrtO"/>
</dbReference>
<proteinExistence type="inferred from homology"/>
<evidence type="ECO:0000256" key="4">
    <source>
        <dbReference type="ARBA" id="ARBA00022692"/>
    </source>
</evidence>
<comment type="function">
    <text evidence="12">Catalyzes the acylation of glycosyl-4,4'-diaponeurosporenoate, i.e. the esterification of glucose at the C6'' position with the carboxyl group of the C(15) fatty acid 12-methyltetradecanoic acid, to yield staphyloxanthin. This is the last step in the biosynthesis of this orange pigment, present in most staphylococci strains.</text>
</comment>
<accession>A0AAW6U711</accession>
<evidence type="ECO:0000313" key="15">
    <source>
        <dbReference type="Proteomes" id="UP001431532"/>
    </source>
</evidence>
<keyword evidence="4 13" id="KW-0812">Transmembrane</keyword>
<comment type="pathway">
    <text evidence="9">Carotenoid biosynthesis; staphyloxanthin biosynthesis; staphyloxanthin from farnesyl diphosphate: step 5/5.</text>
</comment>
<dbReference type="EMBL" id="JASCXW010000056">
    <property type="protein sequence ID" value="MDI6453756.1"/>
    <property type="molecule type" value="Genomic_DNA"/>
</dbReference>
<evidence type="ECO:0000256" key="12">
    <source>
        <dbReference type="ARBA" id="ARBA00025324"/>
    </source>
</evidence>
<evidence type="ECO:0000256" key="6">
    <source>
        <dbReference type="ARBA" id="ARBA00022989"/>
    </source>
</evidence>
<evidence type="ECO:0000313" key="14">
    <source>
        <dbReference type="EMBL" id="MDI6453756.1"/>
    </source>
</evidence>
<gene>
    <name evidence="14" type="ORF">QJ521_09280</name>
</gene>
<evidence type="ECO:0000256" key="1">
    <source>
        <dbReference type="ARBA" id="ARBA00004162"/>
    </source>
</evidence>
<comment type="similarity">
    <text evidence="10">Belongs to the acyltransferase CrtO family.</text>
</comment>
<comment type="subcellular location">
    <subcellularLocation>
        <location evidence="1">Cell membrane</location>
        <topology evidence="1">Single-pass membrane protein</topology>
    </subcellularLocation>
</comment>
<keyword evidence="15" id="KW-1185">Reference proteome</keyword>
<keyword evidence="6 13" id="KW-1133">Transmembrane helix</keyword>
<dbReference type="AlphaFoldDB" id="A0AAW6U711"/>
<dbReference type="Proteomes" id="UP001431532">
    <property type="component" value="Unassembled WGS sequence"/>
</dbReference>
<dbReference type="Pfam" id="PF18927">
    <property type="entry name" value="CrtO"/>
    <property type="match status" value="1"/>
</dbReference>
<comment type="caution">
    <text evidence="14">The sequence shown here is derived from an EMBL/GenBank/DDBJ whole genome shotgun (WGS) entry which is preliminary data.</text>
</comment>
<keyword evidence="3" id="KW-0808">Transferase</keyword>
<feature type="transmembrane region" description="Helical" evidence="13">
    <location>
        <begin position="22"/>
        <end position="45"/>
    </location>
</feature>
<keyword evidence="2" id="KW-1003">Cell membrane</keyword>
<protein>
    <recommendedName>
        <fullName evidence="11">Glycosyl-4,4'-diaponeurosporenoate acyltransferase</fullName>
    </recommendedName>
</protein>
<dbReference type="RefSeq" id="WP_282840207.1">
    <property type="nucleotide sequence ID" value="NZ_JASCXW010000056.1"/>
</dbReference>
<evidence type="ECO:0000256" key="10">
    <source>
        <dbReference type="ARBA" id="ARBA00023603"/>
    </source>
</evidence>
<evidence type="ECO:0000256" key="9">
    <source>
        <dbReference type="ARBA" id="ARBA00023588"/>
    </source>
</evidence>
<sequence length="174" mass="20666">MTSIIIDVDNIHMRVIFLTDEITLLLFFIIWPLIQVGGALIALYLPDKFYSNQKFPFKTYKFERNGHIYQTLFRVKKWKHLLPDGASVWKKRGYQKKNINSFEVDNLKKFIIESCRAEMAHIIPILFFWVFFLITTPLITWIMLGYSLIVNLPCMIVQRYNRPRVESLLTSKTN</sequence>
<keyword evidence="8" id="KW-0012">Acyltransferase</keyword>
<evidence type="ECO:0000256" key="8">
    <source>
        <dbReference type="ARBA" id="ARBA00023315"/>
    </source>
</evidence>
<name>A0AAW6U711_9MOLU</name>
<evidence type="ECO:0000256" key="11">
    <source>
        <dbReference type="ARBA" id="ARBA00023667"/>
    </source>
</evidence>
<keyword evidence="5" id="KW-0732">Signal</keyword>
<evidence type="ECO:0000256" key="3">
    <source>
        <dbReference type="ARBA" id="ARBA00022679"/>
    </source>
</evidence>
<keyword evidence="7 13" id="KW-0472">Membrane</keyword>
<evidence type="ECO:0000256" key="7">
    <source>
        <dbReference type="ARBA" id="ARBA00023136"/>
    </source>
</evidence>
<dbReference type="GO" id="GO:0005886">
    <property type="term" value="C:plasma membrane"/>
    <property type="evidence" value="ECO:0007669"/>
    <property type="project" value="UniProtKB-SubCell"/>
</dbReference>
<evidence type="ECO:0000256" key="5">
    <source>
        <dbReference type="ARBA" id="ARBA00022729"/>
    </source>
</evidence>
<feature type="transmembrane region" description="Helical" evidence="13">
    <location>
        <begin position="126"/>
        <end position="149"/>
    </location>
</feature>
<reference evidence="14" key="1">
    <citation type="submission" date="2023-05" db="EMBL/GenBank/DDBJ databases">
        <title>Mariniplasma microaerophilum sp. nov., a novel anaerobic mollicute isolated from terrestrial mud volcano, Taman Peninsula, Russia.</title>
        <authorList>
            <person name="Khomyakova M.A."/>
            <person name="Merkel A.Y."/>
            <person name="Slobodkin A.I."/>
        </authorList>
    </citation>
    <scope>NUCLEOTIDE SEQUENCE</scope>
    <source>
        <strain evidence="14">M4Ah</strain>
    </source>
</reference>
<dbReference type="GO" id="GO:0016746">
    <property type="term" value="F:acyltransferase activity"/>
    <property type="evidence" value="ECO:0007669"/>
    <property type="project" value="UniProtKB-KW"/>
</dbReference>